<evidence type="ECO:0000313" key="2">
    <source>
        <dbReference type="Proteomes" id="UP000054107"/>
    </source>
</evidence>
<dbReference type="AlphaFoldDB" id="A0A0B7NHP9"/>
<keyword evidence="2" id="KW-1185">Reference proteome</keyword>
<dbReference type="OrthoDB" id="2205645at2759"/>
<reference evidence="1 2" key="1">
    <citation type="submission" date="2014-09" db="EMBL/GenBank/DDBJ databases">
        <authorList>
            <person name="Ellenberger Sabrina"/>
        </authorList>
    </citation>
    <scope>NUCLEOTIDE SEQUENCE [LARGE SCALE GENOMIC DNA]</scope>
    <source>
        <strain evidence="1 2">CBS 412.66</strain>
    </source>
</reference>
<accession>A0A0B7NHP9</accession>
<protein>
    <submittedName>
        <fullName evidence="1">Uncharacterized protein</fullName>
    </submittedName>
</protein>
<organism evidence="1 2">
    <name type="scientific">Parasitella parasitica</name>
    <dbReference type="NCBI Taxonomy" id="35722"/>
    <lineage>
        <taxon>Eukaryota</taxon>
        <taxon>Fungi</taxon>
        <taxon>Fungi incertae sedis</taxon>
        <taxon>Mucoromycota</taxon>
        <taxon>Mucoromycotina</taxon>
        <taxon>Mucoromycetes</taxon>
        <taxon>Mucorales</taxon>
        <taxon>Mucorineae</taxon>
        <taxon>Mucoraceae</taxon>
        <taxon>Parasitella</taxon>
    </lineage>
</organism>
<sequence length="67" mass="8038">MVDFMKDVPTTSNLGEIYYRLESQQLDYYRQQRLIWIKPHVKEAIQLFKRGYSPIKDQSEIDICAKV</sequence>
<dbReference type="Proteomes" id="UP000054107">
    <property type="component" value="Unassembled WGS sequence"/>
</dbReference>
<evidence type="ECO:0000313" key="1">
    <source>
        <dbReference type="EMBL" id="CEP18096.1"/>
    </source>
</evidence>
<name>A0A0B7NHP9_9FUNG</name>
<gene>
    <name evidence="1" type="primary">PARPA_12396.1 scaffold 44939</name>
</gene>
<dbReference type="EMBL" id="LN733737">
    <property type="protein sequence ID" value="CEP18096.1"/>
    <property type="molecule type" value="Genomic_DNA"/>
</dbReference>
<proteinExistence type="predicted"/>